<gene>
    <name evidence="1" type="ORF">SK128_001343</name>
</gene>
<dbReference type="AlphaFoldDB" id="A0AAN8XMT6"/>
<organism evidence="1 2">
    <name type="scientific">Halocaridina rubra</name>
    <name type="common">Hawaiian red shrimp</name>
    <dbReference type="NCBI Taxonomy" id="373956"/>
    <lineage>
        <taxon>Eukaryota</taxon>
        <taxon>Metazoa</taxon>
        <taxon>Ecdysozoa</taxon>
        <taxon>Arthropoda</taxon>
        <taxon>Crustacea</taxon>
        <taxon>Multicrustacea</taxon>
        <taxon>Malacostraca</taxon>
        <taxon>Eumalacostraca</taxon>
        <taxon>Eucarida</taxon>
        <taxon>Decapoda</taxon>
        <taxon>Pleocyemata</taxon>
        <taxon>Caridea</taxon>
        <taxon>Atyoidea</taxon>
        <taxon>Atyidae</taxon>
        <taxon>Halocaridina</taxon>
    </lineage>
</organism>
<sequence length="58" mass="6627">MLQCTFEAVIFSQYVKVGKKSKLNVFAYVSFTKKKKETSRGLVQEYSIAYSSPAALRR</sequence>
<reference evidence="1 2" key="1">
    <citation type="submission" date="2023-11" db="EMBL/GenBank/DDBJ databases">
        <title>Halocaridina rubra genome assembly.</title>
        <authorList>
            <person name="Smith C."/>
        </authorList>
    </citation>
    <scope>NUCLEOTIDE SEQUENCE [LARGE SCALE GENOMIC DNA]</scope>
    <source>
        <strain evidence="1">EP-1</strain>
        <tissue evidence="1">Whole</tissue>
    </source>
</reference>
<protein>
    <submittedName>
        <fullName evidence="1">Uncharacterized protein</fullName>
    </submittedName>
</protein>
<evidence type="ECO:0000313" key="1">
    <source>
        <dbReference type="EMBL" id="KAK7084513.1"/>
    </source>
</evidence>
<proteinExistence type="predicted"/>
<comment type="caution">
    <text evidence="1">The sequence shown here is derived from an EMBL/GenBank/DDBJ whole genome shotgun (WGS) entry which is preliminary data.</text>
</comment>
<dbReference type="Proteomes" id="UP001381693">
    <property type="component" value="Unassembled WGS sequence"/>
</dbReference>
<evidence type="ECO:0000313" key="2">
    <source>
        <dbReference type="Proteomes" id="UP001381693"/>
    </source>
</evidence>
<accession>A0AAN8XMT6</accession>
<name>A0AAN8XMT6_HALRR</name>
<feature type="non-terminal residue" evidence="1">
    <location>
        <position position="58"/>
    </location>
</feature>
<keyword evidence="2" id="KW-1185">Reference proteome</keyword>
<dbReference type="EMBL" id="JAXCGZ010002064">
    <property type="protein sequence ID" value="KAK7084513.1"/>
    <property type="molecule type" value="Genomic_DNA"/>
</dbReference>